<keyword evidence="3" id="KW-1185">Reference proteome</keyword>
<dbReference type="SUPFAM" id="SSF47413">
    <property type="entry name" value="lambda repressor-like DNA-binding domains"/>
    <property type="match status" value="1"/>
</dbReference>
<organism evidence="2 3">
    <name type="scientific">Streptomyces humidus</name>
    <dbReference type="NCBI Taxonomy" id="52259"/>
    <lineage>
        <taxon>Bacteria</taxon>
        <taxon>Bacillati</taxon>
        <taxon>Actinomycetota</taxon>
        <taxon>Actinomycetes</taxon>
        <taxon>Kitasatosporales</taxon>
        <taxon>Streptomycetaceae</taxon>
        <taxon>Streptomyces</taxon>
    </lineage>
</organism>
<dbReference type="PROSITE" id="PS50943">
    <property type="entry name" value="HTH_CROC1"/>
    <property type="match status" value="1"/>
</dbReference>
<dbReference type="SMART" id="SM00530">
    <property type="entry name" value="HTH_XRE"/>
    <property type="match status" value="1"/>
</dbReference>
<dbReference type="Proteomes" id="UP000606194">
    <property type="component" value="Unassembled WGS sequence"/>
</dbReference>
<evidence type="ECO:0000313" key="3">
    <source>
        <dbReference type="Proteomes" id="UP000606194"/>
    </source>
</evidence>
<name>A0A918L1R2_9ACTN</name>
<reference evidence="2" key="2">
    <citation type="submission" date="2020-09" db="EMBL/GenBank/DDBJ databases">
        <authorList>
            <person name="Sun Q."/>
            <person name="Ohkuma M."/>
        </authorList>
    </citation>
    <scope>NUCLEOTIDE SEQUENCE</scope>
    <source>
        <strain evidence="2">JCM 4386</strain>
    </source>
</reference>
<dbReference type="PANTHER" id="PTHR35010:SF2">
    <property type="entry name" value="BLL4672 PROTEIN"/>
    <property type="match status" value="1"/>
</dbReference>
<dbReference type="AlphaFoldDB" id="A0A918L1R2"/>
<dbReference type="Gene3D" id="3.30.450.180">
    <property type="match status" value="1"/>
</dbReference>
<dbReference type="InterPro" id="IPR041413">
    <property type="entry name" value="MLTR_LBD"/>
</dbReference>
<gene>
    <name evidence="2" type="ORF">GCM10010269_15580</name>
</gene>
<reference evidence="2" key="1">
    <citation type="journal article" date="2014" name="Int. J. Syst. Evol. Microbiol.">
        <title>Complete genome sequence of Corynebacterium casei LMG S-19264T (=DSM 44701T), isolated from a smear-ripened cheese.</title>
        <authorList>
            <consortium name="US DOE Joint Genome Institute (JGI-PGF)"/>
            <person name="Walter F."/>
            <person name="Albersmeier A."/>
            <person name="Kalinowski J."/>
            <person name="Ruckert C."/>
        </authorList>
    </citation>
    <scope>NUCLEOTIDE SEQUENCE</scope>
    <source>
        <strain evidence="2">JCM 4386</strain>
    </source>
</reference>
<dbReference type="InterPro" id="IPR010982">
    <property type="entry name" value="Lambda_DNA-bd_dom_sf"/>
</dbReference>
<dbReference type="Pfam" id="PF17765">
    <property type="entry name" value="MLTR_LBD"/>
    <property type="match status" value="1"/>
</dbReference>
<protein>
    <submittedName>
        <fullName evidence="2">Transcriptional regulator</fullName>
    </submittedName>
</protein>
<dbReference type="GO" id="GO:0003677">
    <property type="term" value="F:DNA binding"/>
    <property type="evidence" value="ECO:0007669"/>
    <property type="project" value="InterPro"/>
</dbReference>
<dbReference type="InterPro" id="IPR001387">
    <property type="entry name" value="Cro/C1-type_HTH"/>
</dbReference>
<accession>A0A918L1R2</accession>
<dbReference type="PANTHER" id="PTHR35010">
    <property type="entry name" value="BLL4672 PROTEIN-RELATED"/>
    <property type="match status" value="1"/>
</dbReference>
<dbReference type="EMBL" id="BMTL01000005">
    <property type="protein sequence ID" value="GGR77208.1"/>
    <property type="molecule type" value="Genomic_DNA"/>
</dbReference>
<sequence length="298" mass="32362">MIRRLTVPNLRIADPAGGASIGDMTTRDNELGAFLRASRSRVEPGDAGLAGGVSGRRVHGLRREEVAVLAGVSADYYARLEQGRERNPSAQVINALGHALRLAPEAREHLFRLAGLNPRLGPDSPRDLVHPSLLRMLETFAQAAAYVLGPALEVLAANPIADALLSPFGTERNMPRVLFTDPRAKEVFADWEVQLSSCVYALRLNAGRFPDDAEITGLVAELREASPQFRALWADHDVAGLTRKFKVFVHPEVGRVELTYQTFEVVDAPGQQLLVGTPEPGSRSEEALTYLASMAEPA</sequence>
<evidence type="ECO:0000313" key="2">
    <source>
        <dbReference type="EMBL" id="GGR77208.1"/>
    </source>
</evidence>
<proteinExistence type="predicted"/>
<dbReference type="Pfam" id="PF13560">
    <property type="entry name" value="HTH_31"/>
    <property type="match status" value="1"/>
</dbReference>
<dbReference type="Gene3D" id="1.10.260.40">
    <property type="entry name" value="lambda repressor-like DNA-binding domains"/>
    <property type="match status" value="1"/>
</dbReference>
<evidence type="ECO:0000259" key="1">
    <source>
        <dbReference type="PROSITE" id="PS50943"/>
    </source>
</evidence>
<comment type="caution">
    <text evidence="2">The sequence shown here is derived from an EMBL/GenBank/DDBJ whole genome shotgun (WGS) entry which is preliminary data.</text>
</comment>
<dbReference type="CDD" id="cd00093">
    <property type="entry name" value="HTH_XRE"/>
    <property type="match status" value="1"/>
</dbReference>
<feature type="domain" description="HTH cro/C1-type" evidence="1">
    <location>
        <begin position="56"/>
        <end position="107"/>
    </location>
</feature>